<dbReference type="Gramene" id="Os01t0215750-01">
    <property type="protein sequence ID" value="Os01t0215750-01"/>
    <property type="gene ID" value="Os01g0215750"/>
</dbReference>
<organism evidence="1 2">
    <name type="scientific">Oryza sativa subsp. japonica</name>
    <name type="common">Rice</name>
    <dbReference type="NCBI Taxonomy" id="39947"/>
    <lineage>
        <taxon>Eukaryota</taxon>
        <taxon>Viridiplantae</taxon>
        <taxon>Streptophyta</taxon>
        <taxon>Embryophyta</taxon>
        <taxon>Tracheophyta</taxon>
        <taxon>Spermatophyta</taxon>
        <taxon>Magnoliopsida</taxon>
        <taxon>Liliopsida</taxon>
        <taxon>Poales</taxon>
        <taxon>Poaceae</taxon>
        <taxon>BOP clade</taxon>
        <taxon>Oryzoideae</taxon>
        <taxon>Oryzeae</taxon>
        <taxon>Oryzinae</taxon>
        <taxon>Oryza</taxon>
        <taxon>Oryza sativa</taxon>
    </lineage>
</organism>
<evidence type="ECO:0000313" key="2">
    <source>
        <dbReference type="Proteomes" id="UP000059680"/>
    </source>
</evidence>
<reference evidence="1 2" key="2">
    <citation type="journal article" date="2013" name="Plant Cell Physiol.">
        <title>Rice Annotation Project Database (RAP-DB): an integrative and interactive database for rice genomics.</title>
        <authorList>
            <person name="Sakai H."/>
            <person name="Lee S.S."/>
            <person name="Tanaka T."/>
            <person name="Numa H."/>
            <person name="Kim J."/>
            <person name="Kawahara Y."/>
            <person name="Wakimoto H."/>
            <person name="Yang C.C."/>
            <person name="Iwamoto M."/>
            <person name="Abe T."/>
            <person name="Yamada Y."/>
            <person name="Muto A."/>
            <person name="Inokuchi H."/>
            <person name="Ikemura T."/>
            <person name="Matsumoto T."/>
            <person name="Sasaki T."/>
            <person name="Itoh T."/>
        </authorList>
    </citation>
    <scope>NUCLEOTIDE SEQUENCE [LARGE SCALE GENOMIC DNA]</scope>
    <source>
        <strain evidence="2">cv. Nipponbare</strain>
    </source>
</reference>
<accession>A0A0P0V0H7</accession>
<reference evidence="1 2" key="3">
    <citation type="journal article" date="2013" name="Rice">
        <title>Improvement of the Oryza sativa Nipponbare reference genome using next generation sequence and optical map data.</title>
        <authorList>
            <person name="Kawahara Y."/>
            <person name="de la Bastide M."/>
            <person name="Hamilton J.P."/>
            <person name="Kanamori H."/>
            <person name="McCombie W.R."/>
            <person name="Ouyang S."/>
            <person name="Schwartz D.C."/>
            <person name="Tanaka T."/>
            <person name="Wu J."/>
            <person name="Zhou S."/>
            <person name="Childs K.L."/>
            <person name="Davidson R.M."/>
            <person name="Lin H."/>
            <person name="Quesada-Ocampo L."/>
            <person name="Vaillancourt B."/>
            <person name="Sakai H."/>
            <person name="Lee S.S."/>
            <person name="Kim J."/>
            <person name="Numa H."/>
            <person name="Itoh T."/>
            <person name="Buell C.R."/>
            <person name="Matsumoto T."/>
        </authorList>
    </citation>
    <scope>NUCLEOTIDE SEQUENCE [LARGE SCALE GENOMIC DNA]</scope>
    <source>
        <strain evidence="2">cv. Nipponbare</strain>
    </source>
</reference>
<evidence type="ECO:0000313" key="1">
    <source>
        <dbReference type="EMBL" id="BAS71024.1"/>
    </source>
</evidence>
<reference evidence="2" key="1">
    <citation type="journal article" date="2005" name="Nature">
        <title>The map-based sequence of the rice genome.</title>
        <authorList>
            <consortium name="International rice genome sequencing project (IRGSP)"/>
            <person name="Matsumoto T."/>
            <person name="Wu J."/>
            <person name="Kanamori H."/>
            <person name="Katayose Y."/>
            <person name="Fujisawa M."/>
            <person name="Namiki N."/>
            <person name="Mizuno H."/>
            <person name="Yamamoto K."/>
            <person name="Antonio B.A."/>
            <person name="Baba T."/>
            <person name="Sakata K."/>
            <person name="Nagamura Y."/>
            <person name="Aoki H."/>
            <person name="Arikawa K."/>
            <person name="Arita K."/>
            <person name="Bito T."/>
            <person name="Chiden Y."/>
            <person name="Fujitsuka N."/>
            <person name="Fukunaka R."/>
            <person name="Hamada M."/>
            <person name="Harada C."/>
            <person name="Hayashi A."/>
            <person name="Hijishita S."/>
            <person name="Honda M."/>
            <person name="Hosokawa S."/>
            <person name="Ichikawa Y."/>
            <person name="Idonuma A."/>
            <person name="Iijima M."/>
            <person name="Ikeda M."/>
            <person name="Ikeno M."/>
            <person name="Ito K."/>
            <person name="Ito S."/>
            <person name="Ito T."/>
            <person name="Ito Y."/>
            <person name="Ito Y."/>
            <person name="Iwabuchi A."/>
            <person name="Kamiya K."/>
            <person name="Karasawa W."/>
            <person name="Kurita K."/>
            <person name="Katagiri S."/>
            <person name="Kikuta A."/>
            <person name="Kobayashi H."/>
            <person name="Kobayashi N."/>
            <person name="Machita K."/>
            <person name="Maehara T."/>
            <person name="Masukawa M."/>
            <person name="Mizubayashi T."/>
            <person name="Mukai Y."/>
            <person name="Nagasaki H."/>
            <person name="Nagata Y."/>
            <person name="Naito S."/>
            <person name="Nakashima M."/>
            <person name="Nakama Y."/>
            <person name="Nakamichi Y."/>
            <person name="Nakamura M."/>
            <person name="Meguro A."/>
            <person name="Negishi M."/>
            <person name="Ohta I."/>
            <person name="Ohta T."/>
            <person name="Okamoto M."/>
            <person name="Ono N."/>
            <person name="Saji S."/>
            <person name="Sakaguchi M."/>
            <person name="Sakai K."/>
            <person name="Shibata M."/>
            <person name="Shimokawa T."/>
            <person name="Song J."/>
            <person name="Takazaki Y."/>
            <person name="Terasawa K."/>
            <person name="Tsugane M."/>
            <person name="Tsuji K."/>
            <person name="Ueda S."/>
            <person name="Waki K."/>
            <person name="Yamagata H."/>
            <person name="Yamamoto M."/>
            <person name="Yamamoto S."/>
            <person name="Yamane H."/>
            <person name="Yoshiki S."/>
            <person name="Yoshihara R."/>
            <person name="Yukawa K."/>
            <person name="Zhong H."/>
            <person name="Yano M."/>
            <person name="Yuan Q."/>
            <person name="Ouyang S."/>
            <person name="Liu J."/>
            <person name="Jones K.M."/>
            <person name="Gansberger K."/>
            <person name="Moffat K."/>
            <person name="Hill J."/>
            <person name="Bera J."/>
            <person name="Fadrosh D."/>
            <person name="Jin S."/>
            <person name="Johri S."/>
            <person name="Kim M."/>
            <person name="Overton L."/>
            <person name="Reardon M."/>
            <person name="Tsitrin T."/>
            <person name="Vuong H."/>
            <person name="Weaver B."/>
            <person name="Ciecko A."/>
            <person name="Tallon L."/>
            <person name="Jackson J."/>
            <person name="Pai G."/>
            <person name="Aken S.V."/>
            <person name="Utterback T."/>
            <person name="Reidmuller S."/>
            <person name="Feldblyum T."/>
            <person name="Hsiao J."/>
            <person name="Zismann V."/>
            <person name="Iobst S."/>
            <person name="de Vazeille A.R."/>
            <person name="Buell C.R."/>
            <person name="Ying K."/>
            <person name="Li Y."/>
            <person name="Lu T."/>
            <person name="Huang Y."/>
            <person name="Zhao Q."/>
            <person name="Feng Q."/>
            <person name="Zhang L."/>
            <person name="Zhu J."/>
            <person name="Weng Q."/>
            <person name="Mu J."/>
            <person name="Lu Y."/>
            <person name="Fan D."/>
            <person name="Liu Y."/>
            <person name="Guan J."/>
            <person name="Zhang Y."/>
            <person name="Yu S."/>
            <person name="Liu X."/>
            <person name="Zhang Y."/>
            <person name="Hong G."/>
            <person name="Han B."/>
            <person name="Choisne N."/>
            <person name="Demange N."/>
            <person name="Orjeda G."/>
            <person name="Samain S."/>
            <person name="Cattolico L."/>
            <person name="Pelletier E."/>
            <person name="Couloux A."/>
            <person name="Segurens B."/>
            <person name="Wincker P."/>
            <person name="D'Hont A."/>
            <person name="Scarpelli C."/>
            <person name="Weissenbach J."/>
            <person name="Salanoubat M."/>
            <person name="Quetier F."/>
            <person name="Yu Y."/>
            <person name="Kim H.R."/>
            <person name="Rambo T."/>
            <person name="Currie J."/>
            <person name="Collura K."/>
            <person name="Luo M."/>
            <person name="Yang T."/>
            <person name="Ammiraju J.S.S."/>
            <person name="Engler F."/>
            <person name="Soderlund C."/>
            <person name="Wing R.A."/>
            <person name="Palmer L.E."/>
            <person name="de la Bastide M."/>
            <person name="Spiegel L."/>
            <person name="Nascimento L."/>
            <person name="Zutavern T."/>
            <person name="O'Shaughnessy A."/>
            <person name="Dike S."/>
            <person name="Dedhia N."/>
            <person name="Preston R."/>
            <person name="Balija V."/>
            <person name="McCombie W.R."/>
            <person name="Chow T."/>
            <person name="Chen H."/>
            <person name="Chung M."/>
            <person name="Chen C."/>
            <person name="Shaw J."/>
            <person name="Wu H."/>
            <person name="Hsiao K."/>
            <person name="Chao Y."/>
            <person name="Chu M."/>
            <person name="Cheng C."/>
            <person name="Hour A."/>
            <person name="Lee P."/>
            <person name="Lin S."/>
            <person name="Lin Y."/>
            <person name="Liou J."/>
            <person name="Liu S."/>
            <person name="Hsing Y."/>
            <person name="Raghuvanshi S."/>
            <person name="Mohanty A."/>
            <person name="Bharti A.K."/>
            <person name="Gaur A."/>
            <person name="Gupta V."/>
            <person name="Kumar D."/>
            <person name="Ravi V."/>
            <person name="Vij S."/>
            <person name="Kapur A."/>
            <person name="Khurana P."/>
            <person name="Khurana P."/>
            <person name="Khurana J.P."/>
            <person name="Tyagi A.K."/>
            <person name="Gaikwad K."/>
            <person name="Singh A."/>
            <person name="Dalal V."/>
            <person name="Srivastava S."/>
            <person name="Dixit A."/>
            <person name="Pal A.K."/>
            <person name="Ghazi I.A."/>
            <person name="Yadav M."/>
            <person name="Pandit A."/>
            <person name="Bhargava A."/>
            <person name="Sureshbabu K."/>
            <person name="Batra K."/>
            <person name="Sharma T.R."/>
            <person name="Mohapatra T."/>
            <person name="Singh N.K."/>
            <person name="Messing J."/>
            <person name="Nelson A.B."/>
            <person name="Fuks G."/>
            <person name="Kavchok S."/>
            <person name="Keizer G."/>
            <person name="Linton E."/>
            <person name="Llaca V."/>
            <person name="Song R."/>
            <person name="Tanyolac B."/>
            <person name="Young S."/>
            <person name="Ho-Il K."/>
            <person name="Hahn J.H."/>
            <person name="Sangsakoo G."/>
            <person name="Vanavichit A."/>
            <person name="de Mattos Luiz.A.T."/>
            <person name="Zimmer P.D."/>
            <person name="Malone G."/>
            <person name="Dellagostin O."/>
            <person name="de Oliveira A.C."/>
            <person name="Bevan M."/>
            <person name="Bancroft I."/>
            <person name="Minx P."/>
            <person name="Cordum H."/>
            <person name="Wilson R."/>
            <person name="Cheng Z."/>
            <person name="Jin W."/>
            <person name="Jiang J."/>
            <person name="Leong S.A."/>
            <person name="Iwama H."/>
            <person name="Gojobori T."/>
            <person name="Itoh T."/>
            <person name="Niimura Y."/>
            <person name="Fujii Y."/>
            <person name="Habara T."/>
            <person name="Sakai H."/>
            <person name="Sato Y."/>
            <person name="Wilson G."/>
            <person name="Kumar K."/>
            <person name="McCouch S."/>
            <person name="Juretic N."/>
            <person name="Hoen D."/>
            <person name="Wright S."/>
            <person name="Bruskiewich R."/>
            <person name="Bureau T."/>
            <person name="Miyao A."/>
            <person name="Hirochika H."/>
            <person name="Nishikawa T."/>
            <person name="Kadowaki K."/>
            <person name="Sugiura M."/>
            <person name="Burr B."/>
            <person name="Sasaki T."/>
        </authorList>
    </citation>
    <scope>NUCLEOTIDE SEQUENCE [LARGE SCALE GENOMIC DNA]</scope>
    <source>
        <strain evidence="2">cv. Nipponbare</strain>
    </source>
</reference>
<name>A0A0P0V0H7_ORYSJ</name>
<dbReference type="Proteomes" id="UP000059680">
    <property type="component" value="Chromosome 1"/>
</dbReference>
<dbReference type="EMBL" id="AP014957">
    <property type="protein sequence ID" value="BAS71024.1"/>
    <property type="molecule type" value="Genomic_DNA"/>
</dbReference>
<gene>
    <name evidence="1" type="ordered locus">Os01g0215750</name>
    <name evidence="1" type="ORF">OSNPB_010215750</name>
</gene>
<proteinExistence type="predicted"/>
<protein>
    <submittedName>
        <fullName evidence="1">Os01g0215750 protein</fullName>
    </submittedName>
</protein>
<dbReference type="AlphaFoldDB" id="A0A0P0V0H7"/>
<sequence length="88" mass="10263">MAWHIAPALDVRTCIKRGTWTFWHGISHWHWTCIKRGCVPGHFFLYACVAIGLCVRHMAWHIAPALDVRTCIKRGPWTFSYIPVWLFG</sequence>
<dbReference type="PaxDb" id="39947-A0A0P0V0H7"/>
<dbReference type="InParanoid" id="A0A0P0V0H7"/>
<keyword evidence="2" id="KW-1185">Reference proteome</keyword>